<dbReference type="AlphaFoldDB" id="A0A1B9DH33"/>
<dbReference type="GO" id="GO:0005506">
    <property type="term" value="F:iron ion binding"/>
    <property type="evidence" value="ECO:0007669"/>
    <property type="project" value="InterPro"/>
</dbReference>
<dbReference type="PANTHER" id="PTHR33711">
    <property type="entry name" value="DIOXYGENASE, PUTATIVE (AFU_ORTHOLOGUE AFUA_2G02910)-RELATED"/>
    <property type="match status" value="1"/>
</dbReference>
<organism evidence="1 2">
    <name type="scientific">Flavobacterium glycines</name>
    <dbReference type="NCBI Taxonomy" id="551990"/>
    <lineage>
        <taxon>Bacteria</taxon>
        <taxon>Pseudomonadati</taxon>
        <taxon>Bacteroidota</taxon>
        <taxon>Flavobacteriia</taxon>
        <taxon>Flavobacteriales</taxon>
        <taxon>Flavobacteriaceae</taxon>
        <taxon>Flavobacterium</taxon>
    </lineage>
</organism>
<sequence>MLQTPSQTVGPYFAYGLTSKQYGYDFENLATNVLENIPQGKEIITIKGKVFDGENNSIPDAMIELWQNDGENKFFGRFGTGTETENHFVFQTIKPKSVEGQAPYVSLIVFMRGQLIHSYTRIYFSDEEILNQQDAVLNAVPEERRNTIIAQKKGSVYEFNIYMQGENETVFFEV</sequence>
<dbReference type="OrthoDB" id="9805815at2"/>
<dbReference type="Gene3D" id="2.60.130.10">
    <property type="entry name" value="Aromatic compound dioxygenase"/>
    <property type="match status" value="1"/>
</dbReference>
<name>A0A1B9DH33_9FLAO</name>
<protein>
    <submittedName>
        <fullName evidence="1">Protocatechuate 3,4-dioxygenase subunit alpha</fullName>
    </submittedName>
</protein>
<keyword evidence="1" id="KW-0560">Oxidoreductase</keyword>
<comment type="caution">
    <text evidence="1">The sequence shown here is derived from an EMBL/GenBank/DDBJ whole genome shotgun (WGS) entry which is preliminary data.</text>
</comment>
<dbReference type="EMBL" id="LVEO01000029">
    <property type="protein sequence ID" value="OCB68980.1"/>
    <property type="molecule type" value="Genomic_DNA"/>
</dbReference>
<dbReference type="Proteomes" id="UP000093226">
    <property type="component" value="Unassembled WGS sequence"/>
</dbReference>
<dbReference type="InterPro" id="IPR050770">
    <property type="entry name" value="Intradiol_RC_Dioxygenase"/>
</dbReference>
<dbReference type="STRING" id="551990.SAMN05192550_1890"/>
<evidence type="ECO:0000313" key="2">
    <source>
        <dbReference type="Proteomes" id="UP000093226"/>
    </source>
</evidence>
<reference evidence="2" key="1">
    <citation type="submission" date="2016-03" db="EMBL/GenBank/DDBJ databases">
        <title>Draft genome sequence of Paenibacillus glacialis DSM 22343.</title>
        <authorList>
            <person name="Shin S.-K."/>
            <person name="Yi H."/>
        </authorList>
    </citation>
    <scope>NUCLEOTIDE SEQUENCE [LARGE SCALE GENOMIC DNA]</scope>
    <source>
        <strain evidence="2">NBRC 105008</strain>
    </source>
</reference>
<evidence type="ECO:0000313" key="1">
    <source>
        <dbReference type="EMBL" id="OCB68980.1"/>
    </source>
</evidence>
<gene>
    <name evidence="1" type="ORF">FBGL_14785</name>
</gene>
<dbReference type="SUPFAM" id="SSF49482">
    <property type="entry name" value="Aromatic compound dioxygenase"/>
    <property type="match status" value="1"/>
</dbReference>
<dbReference type="InterPro" id="IPR015889">
    <property type="entry name" value="Intradiol_dOase_core"/>
</dbReference>
<accession>A0A1B9DH33</accession>
<keyword evidence="1" id="KW-0223">Dioxygenase</keyword>
<dbReference type="GO" id="GO:0016702">
    <property type="term" value="F:oxidoreductase activity, acting on single donors with incorporation of molecular oxygen, incorporation of two atoms of oxygen"/>
    <property type="evidence" value="ECO:0007669"/>
    <property type="project" value="InterPro"/>
</dbReference>
<dbReference type="PANTHER" id="PTHR33711:SF9">
    <property type="entry name" value="PROTOCATECHUATE 3,4-DIOXYGENASE ALPHA CHAIN"/>
    <property type="match status" value="1"/>
</dbReference>
<proteinExistence type="predicted"/>